<feature type="transmembrane region" description="Helical" evidence="7">
    <location>
        <begin position="6"/>
        <end position="24"/>
    </location>
</feature>
<dbReference type="GO" id="GO:0020037">
    <property type="term" value="F:heme binding"/>
    <property type="evidence" value="ECO:0007669"/>
    <property type="project" value="InterPro"/>
</dbReference>
<keyword evidence="4 7" id="KW-1133">Transmembrane helix</keyword>
<dbReference type="InterPro" id="IPR045062">
    <property type="entry name" value="Cyt_c_biogenesis_CcsA/CcmC"/>
</dbReference>
<sequence>MNLAYFSSLAMVTATVIYLVALTAHAAEWASARRVDAGPSTTDGSPAASSATSSTAGTAARRDRIAADLTRVDRFGRMGLALTAVGAALHVAGVVLRGLAAGRPPWGNMYEFVSSTLAILVVGYLVLVWLGKMRWLGLPVTLLLSVGLGLAVTVFYVAVAPLVPALHSVWFVIHIIAAATAGAMFNVGGLASVLYLLRTRAERRGTVRGYVVRLPQPEVLDRVAYRAVAFAFPLWTFTIAAGSIWAEYAWGRYWGWDPKETWSLVTWVVYAAYLHARATAGWKGRRAAWLGVVGVAMFWWNFVGINLLVSGLHSYAGI</sequence>
<name>A0A4V2JTI2_PROTD</name>
<evidence type="ECO:0000256" key="2">
    <source>
        <dbReference type="ARBA" id="ARBA00022692"/>
    </source>
</evidence>
<evidence type="ECO:0000313" key="10">
    <source>
        <dbReference type="Proteomes" id="UP000291933"/>
    </source>
</evidence>
<feature type="transmembrane region" description="Helical" evidence="7">
    <location>
        <begin position="223"/>
        <end position="246"/>
    </location>
</feature>
<feature type="transmembrane region" description="Helical" evidence="7">
    <location>
        <begin position="287"/>
        <end position="309"/>
    </location>
</feature>
<dbReference type="GO" id="GO:0005886">
    <property type="term" value="C:plasma membrane"/>
    <property type="evidence" value="ECO:0007669"/>
    <property type="project" value="TreeGrafter"/>
</dbReference>
<evidence type="ECO:0000256" key="4">
    <source>
        <dbReference type="ARBA" id="ARBA00022989"/>
    </source>
</evidence>
<dbReference type="InterPro" id="IPR002541">
    <property type="entry name" value="Cyt_c_assembly"/>
</dbReference>
<feature type="transmembrane region" description="Helical" evidence="7">
    <location>
        <begin position="261"/>
        <end position="280"/>
    </location>
</feature>
<comment type="subcellular location">
    <subcellularLocation>
        <location evidence="1">Membrane</location>
        <topology evidence="1">Multi-pass membrane protein</topology>
    </subcellularLocation>
</comment>
<feature type="transmembrane region" description="Helical" evidence="7">
    <location>
        <begin position="142"/>
        <end position="163"/>
    </location>
</feature>
<feature type="transmembrane region" description="Helical" evidence="7">
    <location>
        <begin position="112"/>
        <end position="130"/>
    </location>
</feature>
<feature type="transmembrane region" description="Helical" evidence="7">
    <location>
        <begin position="79"/>
        <end position="100"/>
    </location>
</feature>
<dbReference type="Proteomes" id="UP000291933">
    <property type="component" value="Unassembled WGS sequence"/>
</dbReference>
<dbReference type="Pfam" id="PF01578">
    <property type="entry name" value="Cytochrom_C_asm"/>
    <property type="match status" value="1"/>
</dbReference>
<comment type="caution">
    <text evidence="9">The sequence shown here is derived from an EMBL/GenBank/DDBJ whole genome shotgun (WGS) entry which is preliminary data.</text>
</comment>
<evidence type="ECO:0000256" key="3">
    <source>
        <dbReference type="ARBA" id="ARBA00022748"/>
    </source>
</evidence>
<feature type="region of interest" description="Disordered" evidence="6">
    <location>
        <begin position="37"/>
        <end position="59"/>
    </location>
</feature>
<dbReference type="RefSeq" id="WP_131170802.1">
    <property type="nucleotide sequence ID" value="NZ_FXTL01000001.1"/>
</dbReference>
<keyword evidence="10" id="KW-1185">Reference proteome</keyword>
<evidence type="ECO:0000256" key="6">
    <source>
        <dbReference type="SAM" id="MobiDB-lite"/>
    </source>
</evidence>
<dbReference type="OrthoDB" id="9814290at2"/>
<feature type="transmembrane region" description="Helical" evidence="7">
    <location>
        <begin position="169"/>
        <end position="197"/>
    </location>
</feature>
<dbReference type="PANTHER" id="PTHR30071">
    <property type="entry name" value="HEME EXPORTER PROTEIN C"/>
    <property type="match status" value="1"/>
</dbReference>
<evidence type="ECO:0000256" key="7">
    <source>
        <dbReference type="SAM" id="Phobius"/>
    </source>
</evidence>
<dbReference type="InterPro" id="IPR017562">
    <property type="entry name" value="Cyt_c_biogenesis_CcsA"/>
</dbReference>
<dbReference type="NCBIfam" id="TIGR03144">
    <property type="entry name" value="cytochr_II_ccsB"/>
    <property type="match status" value="1"/>
</dbReference>
<evidence type="ECO:0000256" key="5">
    <source>
        <dbReference type="ARBA" id="ARBA00023136"/>
    </source>
</evidence>
<gene>
    <name evidence="9" type="primary">ccsB</name>
    <name evidence="9" type="ORF">ET996_01700</name>
</gene>
<protein>
    <submittedName>
        <fullName evidence="9">C-type cytochrome biogenesis protein CcsB</fullName>
    </submittedName>
</protein>
<evidence type="ECO:0000256" key="1">
    <source>
        <dbReference type="ARBA" id="ARBA00004141"/>
    </source>
</evidence>
<dbReference type="EMBL" id="SDMR01000001">
    <property type="protein sequence ID" value="TBT96391.1"/>
    <property type="molecule type" value="Genomic_DNA"/>
</dbReference>
<evidence type="ECO:0000259" key="8">
    <source>
        <dbReference type="Pfam" id="PF01578"/>
    </source>
</evidence>
<keyword evidence="2 7" id="KW-0812">Transmembrane</keyword>
<evidence type="ECO:0000313" key="9">
    <source>
        <dbReference type="EMBL" id="TBT96391.1"/>
    </source>
</evidence>
<dbReference type="AlphaFoldDB" id="A0A4V2JTI2"/>
<keyword evidence="5 7" id="KW-0472">Membrane</keyword>
<feature type="compositionally biased region" description="Low complexity" evidence="6">
    <location>
        <begin position="39"/>
        <end position="59"/>
    </location>
</feature>
<proteinExistence type="predicted"/>
<feature type="domain" description="Cytochrome c assembly protein" evidence="8">
    <location>
        <begin position="106"/>
        <end position="313"/>
    </location>
</feature>
<keyword evidence="3" id="KW-0201">Cytochrome c-type biogenesis</keyword>
<reference evidence="9 10" key="1">
    <citation type="submission" date="2019-01" db="EMBL/GenBank/DDBJ databases">
        <title>Lactibacter flavus gen. nov., sp. nov., a novel bacterium of the family Propionibacteriaceae isolated from raw milk and dairy products.</title>
        <authorList>
            <person name="Huptas C."/>
            <person name="Wenning M."/>
            <person name="Breitenwieser F."/>
            <person name="Doll E."/>
            <person name="Von Neubeck M."/>
            <person name="Busse H.-J."/>
            <person name="Scherer S."/>
        </authorList>
    </citation>
    <scope>NUCLEOTIDE SEQUENCE [LARGE SCALE GENOMIC DNA]</scope>
    <source>
        <strain evidence="9 10">DSM 22130</strain>
    </source>
</reference>
<dbReference type="PANTHER" id="PTHR30071:SF1">
    <property type="entry name" value="CYTOCHROME B_B6 PROTEIN-RELATED"/>
    <property type="match status" value="1"/>
</dbReference>
<organism evidence="9 10">
    <name type="scientific">Propioniciclava tarda</name>
    <dbReference type="NCBI Taxonomy" id="433330"/>
    <lineage>
        <taxon>Bacteria</taxon>
        <taxon>Bacillati</taxon>
        <taxon>Actinomycetota</taxon>
        <taxon>Actinomycetes</taxon>
        <taxon>Propionibacteriales</taxon>
        <taxon>Propionibacteriaceae</taxon>
        <taxon>Propioniciclava</taxon>
    </lineage>
</organism>
<accession>A0A4V2JTI2</accession>
<dbReference type="GO" id="GO:0017004">
    <property type="term" value="P:cytochrome complex assembly"/>
    <property type="evidence" value="ECO:0007669"/>
    <property type="project" value="UniProtKB-KW"/>
</dbReference>